<reference evidence="1 2" key="1">
    <citation type="submission" date="2024-04" db="EMBL/GenBank/DDBJ databases">
        <authorList>
            <consortium name="Genoscope - CEA"/>
            <person name="William W."/>
        </authorList>
    </citation>
    <scope>NUCLEOTIDE SEQUENCE [LARGE SCALE GENOMIC DNA]</scope>
</reference>
<proteinExistence type="predicted"/>
<dbReference type="GO" id="GO:0031410">
    <property type="term" value="C:cytoplasmic vesicle"/>
    <property type="evidence" value="ECO:0007669"/>
    <property type="project" value="TreeGrafter"/>
</dbReference>
<comment type="caution">
    <text evidence="1">The sequence shown here is derived from an EMBL/GenBank/DDBJ whole genome shotgun (WGS) entry which is preliminary data.</text>
</comment>
<protein>
    <submittedName>
        <fullName evidence="1">Uncharacterized protein</fullName>
    </submittedName>
</protein>
<organism evidence="1 2">
    <name type="scientific">Lymnaea stagnalis</name>
    <name type="common">Great pond snail</name>
    <name type="synonym">Helix stagnalis</name>
    <dbReference type="NCBI Taxonomy" id="6523"/>
    <lineage>
        <taxon>Eukaryota</taxon>
        <taxon>Metazoa</taxon>
        <taxon>Spiralia</taxon>
        <taxon>Lophotrochozoa</taxon>
        <taxon>Mollusca</taxon>
        <taxon>Gastropoda</taxon>
        <taxon>Heterobranchia</taxon>
        <taxon>Euthyneura</taxon>
        <taxon>Panpulmonata</taxon>
        <taxon>Hygrophila</taxon>
        <taxon>Lymnaeoidea</taxon>
        <taxon>Lymnaeidae</taxon>
        <taxon>Lymnaea</taxon>
    </lineage>
</organism>
<dbReference type="InterPro" id="IPR051946">
    <property type="entry name" value="Intracell_Traff-Reg"/>
</dbReference>
<name>A0AAV2ILR3_LYMST</name>
<dbReference type="GO" id="GO:0005739">
    <property type="term" value="C:mitochondrion"/>
    <property type="evidence" value="ECO:0007669"/>
    <property type="project" value="TreeGrafter"/>
</dbReference>
<dbReference type="EMBL" id="CAXITT010001175">
    <property type="protein sequence ID" value="CAL1548101.1"/>
    <property type="molecule type" value="Genomic_DNA"/>
</dbReference>
<dbReference type="GO" id="GO:0047496">
    <property type="term" value="P:vesicle transport along microtubule"/>
    <property type="evidence" value="ECO:0007669"/>
    <property type="project" value="TreeGrafter"/>
</dbReference>
<evidence type="ECO:0000313" key="1">
    <source>
        <dbReference type="EMBL" id="CAL1548101.1"/>
    </source>
</evidence>
<accession>A0AAV2ILR3</accession>
<dbReference type="Proteomes" id="UP001497497">
    <property type="component" value="Unassembled WGS sequence"/>
</dbReference>
<dbReference type="GO" id="GO:0048311">
    <property type="term" value="P:mitochondrion distribution"/>
    <property type="evidence" value="ECO:0007669"/>
    <property type="project" value="TreeGrafter"/>
</dbReference>
<gene>
    <name evidence="1" type="ORF">GSLYS_00021418001</name>
</gene>
<dbReference type="AlphaFoldDB" id="A0AAV2ILR3"/>
<dbReference type="PANTHER" id="PTHR15751:SF12">
    <property type="entry name" value="TRAFFICKING KINESIN-BINDING PROTEIN MILT"/>
    <property type="match status" value="1"/>
</dbReference>
<sequence length="74" mass="8630">EVCSTEDPDEVEILSLVREQIPRYRLRADTITDFTGYKHTDFIQTNTVSFDEDTDLSPEQIGESLKYFGKYTVY</sequence>
<dbReference type="GO" id="GO:0017022">
    <property type="term" value="F:myosin binding"/>
    <property type="evidence" value="ECO:0007669"/>
    <property type="project" value="TreeGrafter"/>
</dbReference>
<feature type="non-terminal residue" evidence="1">
    <location>
        <position position="1"/>
    </location>
</feature>
<dbReference type="GO" id="GO:0006605">
    <property type="term" value="P:protein targeting"/>
    <property type="evidence" value="ECO:0007669"/>
    <property type="project" value="TreeGrafter"/>
</dbReference>
<keyword evidence="2" id="KW-1185">Reference proteome</keyword>
<evidence type="ECO:0000313" key="2">
    <source>
        <dbReference type="Proteomes" id="UP001497497"/>
    </source>
</evidence>
<dbReference type="PANTHER" id="PTHR15751">
    <property type="entry name" value="TRAFFICKING KINESIN-BINDING PROTEIN"/>
    <property type="match status" value="1"/>
</dbReference>